<protein>
    <submittedName>
        <fullName evidence="1">Uncharacterized protein</fullName>
    </submittedName>
</protein>
<organism evidence="1">
    <name type="scientific">uncultured Microcoleus sp</name>
    <dbReference type="NCBI Taxonomy" id="259945"/>
    <lineage>
        <taxon>Bacteria</taxon>
        <taxon>Bacillati</taxon>
        <taxon>Cyanobacteriota</taxon>
        <taxon>Cyanophyceae</taxon>
        <taxon>Oscillatoriophycideae</taxon>
        <taxon>Oscillatoriales</taxon>
        <taxon>Microcoleaceae</taxon>
        <taxon>Microcoleus</taxon>
        <taxon>environmental samples</taxon>
    </lineage>
</organism>
<proteinExistence type="predicted"/>
<name>A0A6J4MY93_9CYAN</name>
<dbReference type="AlphaFoldDB" id="A0A6J4MY93"/>
<gene>
    <name evidence="1" type="ORF">AVDCRST_MAG84-4408</name>
</gene>
<dbReference type="EMBL" id="CADCTZ010000932">
    <property type="protein sequence ID" value="CAA9372110.1"/>
    <property type="molecule type" value="Genomic_DNA"/>
</dbReference>
<evidence type="ECO:0000313" key="1">
    <source>
        <dbReference type="EMBL" id="CAA9372110.1"/>
    </source>
</evidence>
<accession>A0A6J4MY93</accession>
<sequence>FGFDWSSDGKKILITRGAEMSDVLLLKNL</sequence>
<feature type="non-terminal residue" evidence="1">
    <location>
        <position position="1"/>
    </location>
</feature>
<reference evidence="1" key="1">
    <citation type="submission" date="2020-02" db="EMBL/GenBank/DDBJ databases">
        <authorList>
            <person name="Meier V. D."/>
        </authorList>
    </citation>
    <scope>NUCLEOTIDE SEQUENCE</scope>
    <source>
        <strain evidence="1">AVDCRST_MAG84</strain>
    </source>
</reference>